<dbReference type="PANTHER" id="PTHR35686">
    <property type="entry name" value="KINETOCHORE PROTEIN"/>
    <property type="match status" value="1"/>
</dbReference>
<dbReference type="OrthoDB" id="1914453at2759"/>
<feature type="compositionally biased region" description="Polar residues" evidence="1">
    <location>
        <begin position="288"/>
        <end position="297"/>
    </location>
</feature>
<dbReference type="PANTHER" id="PTHR35686:SF1">
    <property type="entry name" value="KINETOCHORE PROTEIN"/>
    <property type="match status" value="1"/>
</dbReference>
<evidence type="ECO:0000256" key="1">
    <source>
        <dbReference type="SAM" id="MobiDB-lite"/>
    </source>
</evidence>
<dbReference type="EMBL" id="KK198763">
    <property type="protein sequence ID" value="KCW50000.1"/>
    <property type="molecule type" value="Genomic_DNA"/>
</dbReference>
<dbReference type="OMA" id="INKNDHW"/>
<name>A0A059A9H6_EUCGR</name>
<dbReference type="AlphaFoldDB" id="A0A059A9H6"/>
<protein>
    <submittedName>
        <fullName evidence="2">Uncharacterized protein</fullName>
    </submittedName>
</protein>
<dbReference type="FunCoup" id="A0A059A9H6">
    <property type="interactions" value="1185"/>
</dbReference>
<feature type="region of interest" description="Disordered" evidence="1">
    <location>
        <begin position="287"/>
        <end position="341"/>
    </location>
</feature>
<sequence length="508" mass="56736">MRRRRLRRRRNILPENPVSDRSFSADEEDIDGDLSDDCASLDARAGREDGLQILSQLEKLRDAGETSVVLSSVKQFEEQAEFPLEDEVEVPDFGNDRRFICSPKSEFMCCTADDDEVISDDEESSPLANLSIPSSYRKIEEVGFHASKTKAKELATLSVVVKDVGESVQSIQSTSCSLRHASHSRANHCSKASKGKAKAKFSFGFHRKDEHLSCIPRAEIRGSQKVCEQPEIHEDVKGIEPGYQAVDASDDFDQEEKEDSEGMPSNALVLGHRYAKHSMADLLDGLHDSSNLPNEMSGSKRRPRMGFASKRSTFTTGQGKPDDEGEIEAMDSKSPSEDENNFDELKLPVAYCKRQSMADCIQRVLDSTPLDSGRALITVPKSLGFGLFGRLQQVMQIEKESEQEFLKKLQAGMSGFIDVMILSRKLDAKLTICLCSLEQNQEGTPFPHCSQADLTGRKRTVIFNPRICNDVDLEIGNLIRIYSPWKEVQVMGYEKSIILSTYFSHVSV</sequence>
<proteinExistence type="predicted"/>
<dbReference type="Gramene" id="KCW50000">
    <property type="protein sequence ID" value="KCW50000"/>
    <property type="gene ID" value="EUGRSUZ_K03454"/>
</dbReference>
<dbReference type="eggNOG" id="ENOG502RYMT">
    <property type="taxonomic scope" value="Eukaryota"/>
</dbReference>
<organism evidence="2">
    <name type="scientific">Eucalyptus grandis</name>
    <name type="common">Flooded gum</name>
    <dbReference type="NCBI Taxonomy" id="71139"/>
    <lineage>
        <taxon>Eukaryota</taxon>
        <taxon>Viridiplantae</taxon>
        <taxon>Streptophyta</taxon>
        <taxon>Embryophyta</taxon>
        <taxon>Tracheophyta</taxon>
        <taxon>Spermatophyta</taxon>
        <taxon>Magnoliopsida</taxon>
        <taxon>eudicotyledons</taxon>
        <taxon>Gunneridae</taxon>
        <taxon>Pentapetalae</taxon>
        <taxon>rosids</taxon>
        <taxon>malvids</taxon>
        <taxon>Myrtales</taxon>
        <taxon>Myrtaceae</taxon>
        <taxon>Myrtoideae</taxon>
        <taxon>Eucalypteae</taxon>
        <taxon>Eucalyptus</taxon>
    </lineage>
</organism>
<reference evidence="2" key="1">
    <citation type="submission" date="2013-07" db="EMBL/GenBank/DDBJ databases">
        <title>The genome of Eucalyptus grandis.</title>
        <authorList>
            <person name="Schmutz J."/>
            <person name="Hayes R."/>
            <person name="Myburg A."/>
            <person name="Tuskan G."/>
            <person name="Grattapaglia D."/>
            <person name="Rokhsar D.S."/>
        </authorList>
    </citation>
    <scope>NUCLEOTIDE SEQUENCE</scope>
    <source>
        <tissue evidence="2">Leaf extractions</tissue>
    </source>
</reference>
<dbReference type="STRING" id="71139.A0A059A9H6"/>
<evidence type="ECO:0000313" key="2">
    <source>
        <dbReference type="EMBL" id="KCW50000.1"/>
    </source>
</evidence>
<dbReference type="InParanoid" id="A0A059A9H6"/>
<accession>A0A059A9H6</accession>
<gene>
    <name evidence="2" type="ORF">EUGRSUZ_K03454</name>
</gene>
<dbReference type="KEGG" id="egr:104426736"/>